<accession>A0A2P0VMV3</accession>
<proteinExistence type="predicted"/>
<dbReference type="EMBL" id="KY322437">
    <property type="protein sequence ID" value="AUF82238.1"/>
    <property type="molecule type" value="Genomic_DNA"/>
</dbReference>
<name>A0A2P0VMV3_9VIRU</name>
<keyword evidence="2" id="KW-1185">Reference proteome</keyword>
<evidence type="ECO:0000313" key="1">
    <source>
        <dbReference type="EMBL" id="AUF82238.1"/>
    </source>
</evidence>
<protein>
    <submittedName>
        <fullName evidence="1">Uncharacterized protein</fullName>
    </submittedName>
</protein>
<dbReference type="Proteomes" id="UP000244773">
    <property type="component" value="Segment"/>
</dbReference>
<evidence type="ECO:0000313" key="2">
    <source>
        <dbReference type="Proteomes" id="UP000244773"/>
    </source>
</evidence>
<sequence>MPWFEKDISELFLNEMCDDDLNAIEKSIIQTVYRDVILNTKFITLQNMHGISIMFFIPGKTILKEDSYAIREKEKVMEMRGFEDYDSAYRSALASESFLEMMEKWCKVYYKNRLRIIMRIQMRIKLAIKNRNQRRKEMCLCLTRYKIPKDIKQEICKYVK</sequence>
<gene>
    <name evidence="1" type="ORF">TetV_146</name>
</gene>
<reference evidence="1" key="1">
    <citation type="journal article" date="2018" name="Virology">
        <title>A giant virus infecting green algae encodes key fermentation genes.</title>
        <authorList>
            <person name="Schvarcz C.R."/>
            <person name="Steward G.F."/>
        </authorList>
    </citation>
    <scope>NUCLEOTIDE SEQUENCE [LARGE SCALE GENOMIC DNA]</scope>
</reference>
<organism evidence="1">
    <name type="scientific">Tetraselmis virus 1</name>
    <dbReference type="NCBI Taxonomy" id="2060617"/>
    <lineage>
        <taxon>Viruses</taxon>
        <taxon>Varidnaviria</taxon>
        <taxon>Bamfordvirae</taxon>
        <taxon>Nucleocytoviricota</taxon>
        <taxon>Megaviricetes</taxon>
        <taxon>Imitervirales</taxon>
        <taxon>Allomimiviridae</taxon>
        <taxon>Oceanusvirus</taxon>
        <taxon>Oceanusvirus kaneohense</taxon>
    </lineage>
</organism>